<dbReference type="OrthoDB" id="3227939at2759"/>
<dbReference type="AlphaFoldDB" id="A0A5N5QDY0"/>
<gene>
    <name evidence="2" type="ORF">CTheo_6602</name>
</gene>
<keyword evidence="1" id="KW-0472">Membrane</keyword>
<dbReference type="Proteomes" id="UP000383932">
    <property type="component" value="Unassembled WGS sequence"/>
</dbReference>
<evidence type="ECO:0008006" key="4">
    <source>
        <dbReference type="Google" id="ProtNLM"/>
    </source>
</evidence>
<accession>A0A5N5QDY0</accession>
<name>A0A5N5QDY0_9AGAM</name>
<feature type="transmembrane region" description="Helical" evidence="1">
    <location>
        <begin position="370"/>
        <end position="390"/>
    </location>
</feature>
<keyword evidence="1" id="KW-1133">Transmembrane helix</keyword>
<evidence type="ECO:0000256" key="1">
    <source>
        <dbReference type="SAM" id="Phobius"/>
    </source>
</evidence>
<feature type="transmembrane region" description="Helical" evidence="1">
    <location>
        <begin position="30"/>
        <end position="47"/>
    </location>
</feature>
<dbReference type="EMBL" id="SSOP01000212">
    <property type="protein sequence ID" value="KAB5589962.1"/>
    <property type="molecule type" value="Genomic_DNA"/>
</dbReference>
<proteinExistence type="predicted"/>
<sequence length="452" mass="50558">MEKTGLQRRDLEWITGSGVIHPTAYFRRGFMSFIGFLLLLTLVPQYTSPLLTGAISWTPSSVLAKISYDSPMNFSIAAVQQELEQTDFLGVWVDWWKEMILMQAAGFSNMAWNQRIEKGVFKRVLPGASQLSINTTVSNVTIPIFWVSNIEWVTNYTDAFPGRDFLLGFNRLRQQANNEFMLLDNRENALVIYPESQNATDDLSPLVLTETQTVIVRAFNDANRAPRCTANNTLASRFPSNTSYFWFKEAGSCLAFARVTYNMAAGNCHDCPLSSFSTLQNNSMVEPRHDTTKFMAARLLGNVTTSLHLLNSSLPSALGNIDDYVTEVLSRSYSGAWSALVEAISQGYRLDTNYSPALPSLQARVDLRRVYAWLALQLCITLAGVIFLVVQSRSQHPLIGSTGMTGFDLDTSDAPRTSSGRTADRRLMWVTPKEDRWKIMVEPKSSGGRLSE</sequence>
<comment type="caution">
    <text evidence="2">The sequence shown here is derived from an EMBL/GenBank/DDBJ whole genome shotgun (WGS) entry which is preliminary data.</text>
</comment>
<evidence type="ECO:0000313" key="3">
    <source>
        <dbReference type="Proteomes" id="UP000383932"/>
    </source>
</evidence>
<keyword evidence="3" id="KW-1185">Reference proteome</keyword>
<evidence type="ECO:0000313" key="2">
    <source>
        <dbReference type="EMBL" id="KAB5589962.1"/>
    </source>
</evidence>
<keyword evidence="1" id="KW-0812">Transmembrane</keyword>
<organism evidence="2 3">
    <name type="scientific">Ceratobasidium theobromae</name>
    <dbReference type="NCBI Taxonomy" id="1582974"/>
    <lineage>
        <taxon>Eukaryota</taxon>
        <taxon>Fungi</taxon>
        <taxon>Dikarya</taxon>
        <taxon>Basidiomycota</taxon>
        <taxon>Agaricomycotina</taxon>
        <taxon>Agaricomycetes</taxon>
        <taxon>Cantharellales</taxon>
        <taxon>Ceratobasidiaceae</taxon>
        <taxon>Ceratobasidium</taxon>
    </lineage>
</organism>
<reference evidence="2 3" key="1">
    <citation type="journal article" date="2019" name="Fungal Biol. Biotechnol.">
        <title>Draft genome sequence of fastidious pathogen Ceratobasidium theobromae, which causes vascular-streak dieback in Theobroma cacao.</title>
        <authorList>
            <person name="Ali S.S."/>
            <person name="Asman A."/>
            <person name="Shao J."/>
            <person name="Firmansyah A.P."/>
            <person name="Susilo A.W."/>
            <person name="Rosmana A."/>
            <person name="McMahon P."/>
            <person name="Junaid M."/>
            <person name="Guest D."/>
            <person name="Kheng T.Y."/>
            <person name="Meinhardt L.W."/>
            <person name="Bailey B.A."/>
        </authorList>
    </citation>
    <scope>NUCLEOTIDE SEQUENCE [LARGE SCALE GENOMIC DNA]</scope>
    <source>
        <strain evidence="2 3">CT2</strain>
    </source>
</reference>
<protein>
    <recommendedName>
        <fullName evidence="4">Transmembrane protein</fullName>
    </recommendedName>
</protein>